<dbReference type="Proteomes" id="UP001258017">
    <property type="component" value="Unassembled WGS sequence"/>
</dbReference>
<dbReference type="EMBL" id="JAIFRP010004408">
    <property type="protein sequence ID" value="KAK2576068.1"/>
    <property type="molecule type" value="Genomic_DNA"/>
</dbReference>
<gene>
    <name evidence="2" type="ORF">KPH14_007405</name>
</gene>
<dbReference type="Gene3D" id="3.90.1200.10">
    <property type="match status" value="1"/>
</dbReference>
<protein>
    <recommendedName>
        <fullName evidence="1">CHK kinase-like domain-containing protein</fullName>
    </recommendedName>
</protein>
<name>A0AAD9RB16_9HYME</name>
<evidence type="ECO:0000259" key="1">
    <source>
        <dbReference type="SMART" id="SM00587"/>
    </source>
</evidence>
<feature type="domain" description="CHK kinase-like" evidence="1">
    <location>
        <begin position="129"/>
        <end position="333"/>
    </location>
</feature>
<dbReference type="InterPro" id="IPR015897">
    <property type="entry name" value="CHK_kinase-like"/>
</dbReference>
<dbReference type="PANTHER" id="PTHR11012:SF8">
    <property type="entry name" value="JUVENILE HORMONE-INDUCIBLE PROTEIN 26"/>
    <property type="match status" value="1"/>
</dbReference>
<evidence type="ECO:0000313" key="2">
    <source>
        <dbReference type="EMBL" id="KAK2576068.1"/>
    </source>
</evidence>
<dbReference type="SMART" id="SM00587">
    <property type="entry name" value="CHK"/>
    <property type="match status" value="1"/>
</dbReference>
<organism evidence="2 3">
    <name type="scientific">Odynerus spinipes</name>
    <dbReference type="NCBI Taxonomy" id="1348599"/>
    <lineage>
        <taxon>Eukaryota</taxon>
        <taxon>Metazoa</taxon>
        <taxon>Ecdysozoa</taxon>
        <taxon>Arthropoda</taxon>
        <taxon>Hexapoda</taxon>
        <taxon>Insecta</taxon>
        <taxon>Pterygota</taxon>
        <taxon>Neoptera</taxon>
        <taxon>Endopterygota</taxon>
        <taxon>Hymenoptera</taxon>
        <taxon>Apocrita</taxon>
        <taxon>Aculeata</taxon>
        <taxon>Vespoidea</taxon>
        <taxon>Vespidae</taxon>
        <taxon>Eumeninae</taxon>
        <taxon>Odynerus</taxon>
    </lineage>
</organism>
<accession>A0AAD9RB16</accession>
<dbReference type="AlphaFoldDB" id="A0AAD9RB16"/>
<keyword evidence="3" id="KW-1185">Reference proteome</keyword>
<reference evidence="2" key="1">
    <citation type="submission" date="2021-08" db="EMBL/GenBank/DDBJ databases">
        <authorList>
            <person name="Misof B."/>
            <person name="Oliver O."/>
            <person name="Podsiadlowski L."/>
            <person name="Donath A."/>
            <person name="Peters R."/>
            <person name="Mayer C."/>
            <person name="Rust J."/>
            <person name="Gunkel S."/>
            <person name="Lesny P."/>
            <person name="Martin S."/>
            <person name="Oeyen J.P."/>
            <person name="Petersen M."/>
            <person name="Panagiotis P."/>
            <person name="Wilbrandt J."/>
            <person name="Tanja T."/>
        </authorList>
    </citation>
    <scope>NUCLEOTIDE SEQUENCE</scope>
    <source>
        <strain evidence="2">GBR_01_08_01A</strain>
        <tissue evidence="2">Thorax + abdomen</tissue>
    </source>
</reference>
<evidence type="ECO:0000313" key="3">
    <source>
        <dbReference type="Proteomes" id="UP001258017"/>
    </source>
</evidence>
<dbReference type="InterPro" id="IPR011009">
    <property type="entry name" value="Kinase-like_dom_sf"/>
</dbReference>
<sequence length="421" mass="48775">MAENIEIKIKEHFEKLIPKFARRLRDDFEKFEYELCSPNIFCVSNTFFINLKLWLKENANNKNDNSKNGIVSMRFFAKTAIMSEIVQRMTKLDVQFHNEIVFYQKYAKDDNCYPKCIYMDKSIPYESTLILEDVSLRGYAMHPKRIDVPLKDILVAMKEIARFHAKGYIMKERNPKEFSEILNEVKDSRFDSENDNVDDIENHFICLANMTSRAVDYLKKINHDAAVCEKFEKLFEDTYRNVLLKAIVPVEPLATLCHGDFTVNNVLFKRDADTVGGADSRAMLIDFAMLRYASPAIDLSTFLCLSCSKEDRTINFPKIMRTYRDELIGCLEKADIKNLERFSYEAMWNDYVRHGLYGFVIASFFLHILMGKLDLTLEELLAYDTREMVKISIACGGDEVSAILADMLLDLDKLGCVDAFL</sequence>
<dbReference type="Pfam" id="PF02958">
    <property type="entry name" value="EcKL"/>
    <property type="match status" value="1"/>
</dbReference>
<reference evidence="2" key="2">
    <citation type="journal article" date="2023" name="Commun. Biol.">
        <title>Intrasexual cuticular hydrocarbon dimorphism in a wasp sheds light on hydrocarbon biosynthesis genes in Hymenoptera.</title>
        <authorList>
            <person name="Moris V.C."/>
            <person name="Podsiadlowski L."/>
            <person name="Martin S."/>
            <person name="Oeyen J.P."/>
            <person name="Donath A."/>
            <person name="Petersen M."/>
            <person name="Wilbrandt J."/>
            <person name="Misof B."/>
            <person name="Liedtke D."/>
            <person name="Thamm M."/>
            <person name="Scheiner R."/>
            <person name="Schmitt T."/>
            <person name="Niehuis O."/>
        </authorList>
    </citation>
    <scope>NUCLEOTIDE SEQUENCE</scope>
    <source>
        <strain evidence="2">GBR_01_08_01A</strain>
    </source>
</reference>
<proteinExistence type="predicted"/>
<dbReference type="SUPFAM" id="SSF56112">
    <property type="entry name" value="Protein kinase-like (PK-like)"/>
    <property type="match status" value="1"/>
</dbReference>
<dbReference type="InterPro" id="IPR004119">
    <property type="entry name" value="EcKL"/>
</dbReference>
<dbReference type="PANTHER" id="PTHR11012">
    <property type="entry name" value="PROTEIN KINASE-LIKE DOMAIN-CONTAINING"/>
    <property type="match status" value="1"/>
</dbReference>
<comment type="caution">
    <text evidence="2">The sequence shown here is derived from an EMBL/GenBank/DDBJ whole genome shotgun (WGS) entry which is preliminary data.</text>
</comment>